<keyword evidence="2 6" id="KW-0812">Transmembrane</keyword>
<comment type="caution">
    <text evidence="7">The sequence shown here is derived from an EMBL/GenBank/DDBJ whole genome shotgun (WGS) entry which is preliminary data.</text>
</comment>
<dbReference type="Gene3D" id="1.20.1080.10">
    <property type="entry name" value="Glycerol uptake facilitator protein"/>
    <property type="match status" value="1"/>
</dbReference>
<dbReference type="Proteomes" id="UP000766550">
    <property type="component" value="Unassembled WGS sequence"/>
</dbReference>
<keyword evidence="3 6" id="KW-1133">Transmembrane helix</keyword>
<dbReference type="RefSeq" id="WP_162317725.1">
    <property type="nucleotide sequence ID" value="NZ_JAHQXF010000002.1"/>
</dbReference>
<evidence type="ECO:0000256" key="2">
    <source>
        <dbReference type="ARBA" id="ARBA00022692"/>
    </source>
</evidence>
<sequence>MSPATSDEPNDTTEESHQEGPPPESQMDTQRSYTDIFYNQLQEGMRTLNRPAAGQFVSSVSCGLDISLGPFMMIAMLTSLSGAVADPIAHAIMPILYTFGFLFVILGRSELFTEHTTLAVLPVLDGRDSISNLARLWTLVYSGNIIGGTVAAVFVGWATVALGVIKPKYLVDTGMTFIDLSPQGVFAGAILAGWLMGLLSWILTSVGDTISRIAVIVAVTYLIGFAHMPHCVAGNIEVIAAMMAGAPISVAQWGQFLALTSVGNAIGGVVFVSLVKYGHVTFGSKEPDLDDEVRQGGPSIDSMTDD</sequence>
<evidence type="ECO:0000256" key="4">
    <source>
        <dbReference type="ARBA" id="ARBA00023136"/>
    </source>
</evidence>
<feature type="transmembrane region" description="Helical" evidence="6">
    <location>
        <begin position="88"/>
        <end position="106"/>
    </location>
</feature>
<evidence type="ECO:0000256" key="1">
    <source>
        <dbReference type="ARBA" id="ARBA00004141"/>
    </source>
</evidence>
<comment type="subcellular location">
    <subcellularLocation>
        <location evidence="1">Membrane</location>
        <topology evidence="1">Multi-pass membrane protein</topology>
    </subcellularLocation>
</comment>
<dbReference type="GO" id="GO:0015499">
    <property type="term" value="F:formate transmembrane transporter activity"/>
    <property type="evidence" value="ECO:0007669"/>
    <property type="project" value="TreeGrafter"/>
</dbReference>
<dbReference type="InterPro" id="IPR023271">
    <property type="entry name" value="Aquaporin-like"/>
</dbReference>
<accession>A0A8J7YA54</accession>
<dbReference type="OrthoDB" id="117182at2157"/>
<dbReference type="GO" id="GO:0005886">
    <property type="term" value="C:plasma membrane"/>
    <property type="evidence" value="ECO:0007669"/>
    <property type="project" value="TreeGrafter"/>
</dbReference>
<evidence type="ECO:0000256" key="6">
    <source>
        <dbReference type="SAM" id="Phobius"/>
    </source>
</evidence>
<feature type="transmembrane region" description="Helical" evidence="6">
    <location>
        <begin position="185"/>
        <end position="206"/>
    </location>
</feature>
<dbReference type="PANTHER" id="PTHR30520:SF2">
    <property type="entry name" value="INNER MEMBRANE PROTEIN YFDC"/>
    <property type="match status" value="1"/>
</dbReference>
<protein>
    <submittedName>
        <fullName evidence="7">Formate/nitrite transporter family protein</fullName>
    </submittedName>
</protein>
<evidence type="ECO:0000256" key="5">
    <source>
        <dbReference type="SAM" id="MobiDB-lite"/>
    </source>
</evidence>
<feature type="transmembrane region" description="Helical" evidence="6">
    <location>
        <begin position="136"/>
        <end position="165"/>
    </location>
</feature>
<dbReference type="InterPro" id="IPR000292">
    <property type="entry name" value="For/NO2_transpt"/>
</dbReference>
<dbReference type="Pfam" id="PF01226">
    <property type="entry name" value="Form_Nir_trans"/>
    <property type="match status" value="1"/>
</dbReference>
<dbReference type="AlphaFoldDB" id="A0A8J7YA54"/>
<dbReference type="PANTHER" id="PTHR30520">
    <property type="entry name" value="FORMATE TRANSPORTER-RELATED"/>
    <property type="match status" value="1"/>
</dbReference>
<keyword evidence="8" id="KW-1185">Reference proteome</keyword>
<name>A0A8J7YA54_9EURY</name>
<feature type="transmembrane region" description="Helical" evidence="6">
    <location>
        <begin position="256"/>
        <end position="275"/>
    </location>
</feature>
<dbReference type="EMBL" id="JAHQXF010000002">
    <property type="protein sequence ID" value="MBV0924871.1"/>
    <property type="molecule type" value="Genomic_DNA"/>
</dbReference>
<reference evidence="7 8" key="1">
    <citation type="submission" date="2021-06" db="EMBL/GenBank/DDBJ databases">
        <title>New haloarchaea isolates fom saline soil.</title>
        <authorList>
            <person name="Duran-Viseras A."/>
            <person name="Sanchez-Porro C.S."/>
            <person name="Ventosa A."/>
        </authorList>
    </citation>
    <scope>NUCLEOTIDE SEQUENCE [LARGE SCALE GENOMIC DNA]</scope>
    <source>
        <strain evidence="7 8">JCM 183640</strain>
    </source>
</reference>
<feature type="transmembrane region" description="Helical" evidence="6">
    <location>
        <begin position="56"/>
        <end position="76"/>
    </location>
</feature>
<evidence type="ECO:0000313" key="7">
    <source>
        <dbReference type="EMBL" id="MBV0924871.1"/>
    </source>
</evidence>
<feature type="transmembrane region" description="Helical" evidence="6">
    <location>
        <begin position="213"/>
        <end position="236"/>
    </location>
</feature>
<organism evidence="7 8">
    <name type="scientific">Haloarcula limicola</name>
    <dbReference type="NCBI Taxonomy" id="1429915"/>
    <lineage>
        <taxon>Archaea</taxon>
        <taxon>Methanobacteriati</taxon>
        <taxon>Methanobacteriota</taxon>
        <taxon>Stenosarchaea group</taxon>
        <taxon>Halobacteria</taxon>
        <taxon>Halobacteriales</taxon>
        <taxon>Haloarculaceae</taxon>
        <taxon>Haloarcula</taxon>
    </lineage>
</organism>
<keyword evidence="4 6" id="KW-0472">Membrane</keyword>
<feature type="region of interest" description="Disordered" evidence="5">
    <location>
        <begin position="1"/>
        <end position="30"/>
    </location>
</feature>
<evidence type="ECO:0000313" key="8">
    <source>
        <dbReference type="Proteomes" id="UP000766550"/>
    </source>
</evidence>
<evidence type="ECO:0000256" key="3">
    <source>
        <dbReference type="ARBA" id="ARBA00022989"/>
    </source>
</evidence>
<gene>
    <name evidence="7" type="ORF">KTS45_11745</name>
</gene>
<proteinExistence type="predicted"/>